<protein>
    <submittedName>
        <fullName evidence="1">Uncharacterized protein</fullName>
    </submittedName>
</protein>
<sequence>MAAASHKPLGAITAVLPSSLRPSLWIPCLQRSPARPLFLGCSCYPAKSQTQPHFASSPDPAPVRSG</sequence>
<dbReference type="EMBL" id="CM008054">
    <property type="protein sequence ID" value="PAN47715.1"/>
    <property type="molecule type" value="Genomic_DNA"/>
</dbReference>
<evidence type="ECO:0000313" key="1">
    <source>
        <dbReference type="EMBL" id="PAN47715.1"/>
    </source>
</evidence>
<name>A0A2S3IMR0_9POAL</name>
<dbReference type="AlphaFoldDB" id="A0A2S3IMR0"/>
<accession>A0A2S3IMR0</accession>
<dbReference type="Proteomes" id="UP000243499">
    <property type="component" value="Chromosome 9"/>
</dbReference>
<organism evidence="1">
    <name type="scientific">Panicum hallii</name>
    <dbReference type="NCBI Taxonomy" id="206008"/>
    <lineage>
        <taxon>Eukaryota</taxon>
        <taxon>Viridiplantae</taxon>
        <taxon>Streptophyta</taxon>
        <taxon>Embryophyta</taxon>
        <taxon>Tracheophyta</taxon>
        <taxon>Spermatophyta</taxon>
        <taxon>Magnoliopsida</taxon>
        <taxon>Liliopsida</taxon>
        <taxon>Poales</taxon>
        <taxon>Poaceae</taxon>
        <taxon>PACMAD clade</taxon>
        <taxon>Panicoideae</taxon>
        <taxon>Panicodae</taxon>
        <taxon>Paniceae</taxon>
        <taxon>Panicinae</taxon>
        <taxon>Panicum</taxon>
        <taxon>Panicum sect. Panicum</taxon>
    </lineage>
</organism>
<proteinExistence type="predicted"/>
<dbReference type="Gramene" id="PAN47715">
    <property type="protein sequence ID" value="PAN47715"/>
    <property type="gene ID" value="PAHAL_9G348300"/>
</dbReference>
<reference evidence="1" key="1">
    <citation type="submission" date="2018-04" db="EMBL/GenBank/DDBJ databases">
        <title>WGS assembly of Panicum hallii.</title>
        <authorList>
            <person name="Lovell J."/>
            <person name="Jenkins J."/>
            <person name="Lowry D."/>
            <person name="Mamidi S."/>
            <person name="Sreedasyam A."/>
            <person name="Weng X."/>
            <person name="Barry K."/>
            <person name="Bonette J."/>
            <person name="Campitelli B."/>
            <person name="Daum C."/>
            <person name="Gordon S."/>
            <person name="Gould B."/>
            <person name="Lipzen A."/>
            <person name="Macqueen A."/>
            <person name="Palacio-Mejia J."/>
            <person name="Plott C."/>
            <person name="Shakirov E."/>
            <person name="Shu S."/>
            <person name="Yoshinaga Y."/>
            <person name="Zane M."/>
            <person name="Rokhsar D."/>
            <person name="Grimwood J."/>
            <person name="Schmutz J."/>
            <person name="Juenger T."/>
        </authorList>
    </citation>
    <scope>NUCLEOTIDE SEQUENCE [LARGE SCALE GENOMIC DNA]</scope>
    <source>
        <strain evidence="1">FIL2</strain>
    </source>
</reference>
<gene>
    <name evidence="1" type="ORF">PAHAL_9G348300</name>
</gene>